<comment type="caution">
    <text evidence="5">The sequence shown here is derived from an EMBL/GenBank/DDBJ whole genome shotgun (WGS) entry which is preliminary data.</text>
</comment>
<dbReference type="RefSeq" id="WP_344345014.1">
    <property type="nucleotide sequence ID" value="NZ_BAAAQT010000008.1"/>
</dbReference>
<dbReference type="Pfam" id="PF00534">
    <property type="entry name" value="Glycos_transf_1"/>
    <property type="match status" value="1"/>
</dbReference>
<evidence type="ECO:0000259" key="4">
    <source>
        <dbReference type="Pfam" id="PF13439"/>
    </source>
</evidence>
<proteinExistence type="predicted"/>
<name>A0ABP5MPM6_9MICO</name>
<gene>
    <name evidence="5" type="ORF">GCM10009846_30960</name>
</gene>
<evidence type="ECO:0000256" key="2">
    <source>
        <dbReference type="ARBA" id="ARBA00022679"/>
    </source>
</evidence>
<evidence type="ECO:0000313" key="6">
    <source>
        <dbReference type="Proteomes" id="UP001501599"/>
    </source>
</evidence>
<dbReference type="PANTHER" id="PTHR12526">
    <property type="entry name" value="GLYCOSYLTRANSFERASE"/>
    <property type="match status" value="1"/>
</dbReference>
<evidence type="ECO:0000313" key="5">
    <source>
        <dbReference type="EMBL" id="GAA2176584.1"/>
    </source>
</evidence>
<dbReference type="InterPro" id="IPR001296">
    <property type="entry name" value="Glyco_trans_1"/>
</dbReference>
<dbReference type="EMBL" id="BAAAQT010000008">
    <property type="protein sequence ID" value="GAA2176584.1"/>
    <property type="molecule type" value="Genomic_DNA"/>
</dbReference>
<sequence length="376" mass="40019">MIAPHRTERLRILVIAPSRHPIAEPHAGGLEAAVWDRVHALRTAGHRVTLVASHGSDFLDETPVELRLPSVAWTGPVTSDEAYPPGYVDEVAAVLARLVDRLERDPRAFDVIDNHSLHPLPVASSGSHGIPMLTTLHTPPLPELVDAAAQAGPAHAFLAVSSHTAGEWRALGVDATVQSNVVDPDAWPFGRGGADPIWFGRIVPEKGPHLAIEAARLLGRPLTLAGRVGDVDYFERSIAPHVGHGVRHIGALRRSRLARLVGGSGVALVTPRWEEPFGLVLAEALITGTPVASFARGGVVEVLDGLPGTRLVPPDDVDALAAAAQELLAIPRSERRRIREHALERFSATARRADLDAMLSRHASLAARSDAAAVAS</sequence>
<feature type="domain" description="Glycosyl transferase family 1" evidence="3">
    <location>
        <begin position="199"/>
        <end position="342"/>
    </location>
</feature>
<keyword evidence="2" id="KW-0808">Transferase</keyword>
<reference evidence="6" key="1">
    <citation type="journal article" date="2019" name="Int. J. Syst. Evol. Microbiol.">
        <title>The Global Catalogue of Microorganisms (GCM) 10K type strain sequencing project: providing services to taxonomists for standard genome sequencing and annotation.</title>
        <authorList>
            <consortium name="The Broad Institute Genomics Platform"/>
            <consortium name="The Broad Institute Genome Sequencing Center for Infectious Disease"/>
            <person name="Wu L."/>
            <person name="Ma J."/>
        </authorList>
    </citation>
    <scope>NUCLEOTIDE SEQUENCE [LARGE SCALE GENOMIC DNA]</scope>
    <source>
        <strain evidence="6">JCM 16026</strain>
    </source>
</reference>
<evidence type="ECO:0000259" key="3">
    <source>
        <dbReference type="Pfam" id="PF00534"/>
    </source>
</evidence>
<dbReference type="Gene3D" id="3.40.50.2000">
    <property type="entry name" value="Glycogen Phosphorylase B"/>
    <property type="match status" value="2"/>
</dbReference>
<dbReference type="SUPFAM" id="SSF53756">
    <property type="entry name" value="UDP-Glycosyltransferase/glycogen phosphorylase"/>
    <property type="match status" value="1"/>
</dbReference>
<evidence type="ECO:0000256" key="1">
    <source>
        <dbReference type="ARBA" id="ARBA00022676"/>
    </source>
</evidence>
<dbReference type="Proteomes" id="UP001501599">
    <property type="component" value="Unassembled WGS sequence"/>
</dbReference>
<keyword evidence="1" id="KW-0328">Glycosyltransferase</keyword>
<dbReference type="InterPro" id="IPR028098">
    <property type="entry name" value="Glyco_trans_4-like_N"/>
</dbReference>
<feature type="domain" description="Glycosyltransferase subfamily 4-like N-terminal" evidence="4">
    <location>
        <begin position="28"/>
        <end position="185"/>
    </location>
</feature>
<keyword evidence="6" id="KW-1185">Reference proteome</keyword>
<organism evidence="5 6">
    <name type="scientific">Agrococcus versicolor</name>
    <dbReference type="NCBI Taxonomy" id="501482"/>
    <lineage>
        <taxon>Bacteria</taxon>
        <taxon>Bacillati</taxon>
        <taxon>Actinomycetota</taxon>
        <taxon>Actinomycetes</taxon>
        <taxon>Micrococcales</taxon>
        <taxon>Microbacteriaceae</taxon>
        <taxon>Agrococcus</taxon>
    </lineage>
</organism>
<protein>
    <submittedName>
        <fullName evidence="5">Glycosyltransferase family 4 protein</fullName>
    </submittedName>
</protein>
<dbReference type="PANTHER" id="PTHR12526:SF595">
    <property type="entry name" value="BLL5217 PROTEIN"/>
    <property type="match status" value="1"/>
</dbReference>
<dbReference type="Pfam" id="PF13439">
    <property type="entry name" value="Glyco_transf_4"/>
    <property type="match status" value="1"/>
</dbReference>
<accession>A0ABP5MPM6</accession>